<dbReference type="EC" id="2.1.2.5" evidence="7"/>
<dbReference type="InterPro" id="IPR036178">
    <property type="entry name" value="Formintransfe-cycloase-like_sf"/>
</dbReference>
<dbReference type="Gene3D" id="3.30.990.10">
    <property type="entry name" value="Formiminotransferase, N-terminal subdomain"/>
    <property type="match status" value="1"/>
</dbReference>
<dbReference type="InterPro" id="IPR037064">
    <property type="entry name" value="Formiminotransferase_N_sf"/>
</dbReference>
<dbReference type="SMART" id="SM01221">
    <property type="entry name" value="FTCD"/>
    <property type="match status" value="1"/>
</dbReference>
<dbReference type="GO" id="GO:0019557">
    <property type="term" value="P:L-histidine catabolic process to glutamate and formate"/>
    <property type="evidence" value="ECO:0007669"/>
    <property type="project" value="UniProtKB-UniPathway"/>
</dbReference>
<dbReference type="InterPro" id="IPR012886">
    <property type="entry name" value="Formiminotransferase_N"/>
</dbReference>
<gene>
    <name evidence="24" type="ORF">ASZ78_010224</name>
</gene>
<dbReference type="GO" id="GO:0005542">
    <property type="term" value="F:folic acid binding"/>
    <property type="evidence" value="ECO:0007669"/>
    <property type="project" value="UniProtKB-KW"/>
</dbReference>
<comment type="subunit">
    <text evidence="19">Homooctamer, including four polyglutamate binding sites. The subunits are arranged as a tetramer of dimers, and form a planar ring-shaped structure.</text>
</comment>
<comment type="caution">
    <text evidence="24">The sequence shown here is derived from an EMBL/GenBank/DDBJ whole genome shotgun (WGS) entry which is preliminary data.</text>
</comment>
<evidence type="ECO:0000256" key="4">
    <source>
        <dbReference type="ARBA" id="ARBA00005082"/>
    </source>
</evidence>
<keyword evidence="15" id="KW-0206">Cytoskeleton</keyword>
<evidence type="ECO:0000256" key="9">
    <source>
        <dbReference type="ARBA" id="ARBA00017787"/>
    </source>
</evidence>
<keyword evidence="10" id="KW-0963">Cytoplasm</keyword>
<dbReference type="EC" id="4.3.1.4" evidence="8"/>
<dbReference type="GO" id="GO:0030412">
    <property type="term" value="F:formimidoyltetrahydrofolate cyclodeaminase activity"/>
    <property type="evidence" value="ECO:0007669"/>
    <property type="project" value="UniProtKB-EC"/>
</dbReference>
<dbReference type="GO" id="GO:0005794">
    <property type="term" value="C:Golgi apparatus"/>
    <property type="evidence" value="ECO:0007669"/>
    <property type="project" value="UniProtKB-SubCell"/>
</dbReference>
<evidence type="ECO:0000256" key="3">
    <source>
        <dbReference type="ARBA" id="ARBA00004555"/>
    </source>
</evidence>
<dbReference type="OrthoDB" id="48036at2759"/>
<organism evidence="24 25">
    <name type="scientific">Callipepla squamata</name>
    <name type="common">Scaled quail</name>
    <dbReference type="NCBI Taxonomy" id="9009"/>
    <lineage>
        <taxon>Eukaryota</taxon>
        <taxon>Metazoa</taxon>
        <taxon>Chordata</taxon>
        <taxon>Craniata</taxon>
        <taxon>Vertebrata</taxon>
        <taxon>Euteleostomi</taxon>
        <taxon>Archelosauria</taxon>
        <taxon>Archosauria</taxon>
        <taxon>Dinosauria</taxon>
        <taxon>Saurischia</taxon>
        <taxon>Theropoda</taxon>
        <taxon>Coelurosauria</taxon>
        <taxon>Aves</taxon>
        <taxon>Neognathae</taxon>
        <taxon>Galloanserae</taxon>
        <taxon>Galliformes</taxon>
        <taxon>Odontophoridae</taxon>
        <taxon>Callipepla</taxon>
    </lineage>
</organism>
<comment type="function">
    <text evidence="1">Binds and promotes bundling of vimentin filaments originating from the Golgi.</text>
</comment>
<evidence type="ECO:0000259" key="23">
    <source>
        <dbReference type="SMART" id="SM01222"/>
    </source>
</evidence>
<dbReference type="Proteomes" id="UP000198323">
    <property type="component" value="Unassembled WGS sequence"/>
</dbReference>
<feature type="region of interest" description="Disordered" evidence="21">
    <location>
        <begin position="1"/>
        <end position="32"/>
    </location>
</feature>
<accession>A0A226N1X0</accession>
<evidence type="ECO:0000259" key="22">
    <source>
        <dbReference type="SMART" id="SM01221"/>
    </source>
</evidence>
<evidence type="ECO:0000256" key="1">
    <source>
        <dbReference type="ARBA" id="ARBA00002680"/>
    </source>
</evidence>
<dbReference type="Gene3D" id="1.20.120.680">
    <property type="entry name" value="Formiminotetrahydrofolate cyclodeaminase monomer, up-and-down helical bundle"/>
    <property type="match status" value="1"/>
</dbReference>
<evidence type="ECO:0000256" key="8">
    <source>
        <dbReference type="ARBA" id="ARBA00012998"/>
    </source>
</evidence>
<evidence type="ECO:0000256" key="2">
    <source>
        <dbReference type="ARBA" id="ARBA00004114"/>
    </source>
</evidence>
<dbReference type="GO" id="GO:0019556">
    <property type="term" value="P:L-histidine catabolic process to glutamate and formamide"/>
    <property type="evidence" value="ECO:0007669"/>
    <property type="project" value="UniProtKB-UniPathway"/>
</dbReference>
<protein>
    <recommendedName>
        <fullName evidence="9">Formimidoyltransferase-cyclodeaminase</fullName>
        <ecNumber evidence="7">2.1.2.5</ecNumber>
        <ecNumber evidence="8">4.3.1.4</ecNumber>
    </recommendedName>
    <alternativeName>
        <fullName evidence="20">Formiminotransferase-cyclodeaminase</fullName>
    </alternativeName>
</protein>
<evidence type="ECO:0000256" key="14">
    <source>
        <dbReference type="ARBA" id="ARBA00023034"/>
    </source>
</evidence>
<dbReference type="SUPFAM" id="SSF55116">
    <property type="entry name" value="Formiminotransferase domain of formiminotransferase-cyclodeaminase"/>
    <property type="match status" value="2"/>
</dbReference>
<dbReference type="EMBL" id="MCFN01000272">
    <property type="protein sequence ID" value="OXB61468.1"/>
    <property type="molecule type" value="Genomic_DNA"/>
</dbReference>
<evidence type="ECO:0000313" key="24">
    <source>
        <dbReference type="EMBL" id="OXB61468.1"/>
    </source>
</evidence>
<dbReference type="PANTHER" id="PTHR12234:SF0">
    <property type="entry name" value="FORMIMIDOYLTRANSFERASE-CYCLODEAMINASE"/>
    <property type="match status" value="1"/>
</dbReference>
<dbReference type="FunFam" id="3.30.990.10:FF:000001">
    <property type="entry name" value="Formimidoyltransferase cyclodeaminase"/>
    <property type="match status" value="1"/>
</dbReference>
<dbReference type="AlphaFoldDB" id="A0A226N1X0"/>
<dbReference type="Pfam" id="PF02971">
    <property type="entry name" value="FTCD"/>
    <property type="match status" value="1"/>
</dbReference>
<dbReference type="FunFam" id="3.30.70.670:FF:000001">
    <property type="entry name" value="Formimidoyltransferase cyclodeaminase"/>
    <property type="match status" value="1"/>
</dbReference>
<dbReference type="Pfam" id="PF07837">
    <property type="entry name" value="FTCD_N"/>
    <property type="match status" value="1"/>
</dbReference>
<dbReference type="Gene3D" id="3.30.70.670">
    <property type="entry name" value="Formiminotransferase, C-terminal subdomain"/>
    <property type="match status" value="1"/>
</dbReference>
<comment type="pathway">
    <text evidence="4">Amino-acid degradation; L-histidine degradation into L-glutamate; L-glutamate from N-formimidoyl-L-glutamate (transferase route): step 1/1.</text>
</comment>
<evidence type="ECO:0000256" key="16">
    <source>
        <dbReference type="ARBA" id="ARBA00023239"/>
    </source>
</evidence>
<dbReference type="InterPro" id="IPR013802">
    <property type="entry name" value="Formiminotransferase_C"/>
</dbReference>
<keyword evidence="25" id="KW-1185">Reference proteome</keyword>
<dbReference type="InterPro" id="IPR007044">
    <property type="entry name" value="Cyclodeamin/CycHdrlase"/>
</dbReference>
<dbReference type="GO" id="GO:0005814">
    <property type="term" value="C:centriole"/>
    <property type="evidence" value="ECO:0007669"/>
    <property type="project" value="UniProtKB-SubCell"/>
</dbReference>
<evidence type="ECO:0000256" key="6">
    <source>
        <dbReference type="ARBA" id="ARBA00010825"/>
    </source>
</evidence>
<dbReference type="SUPFAM" id="SSF101262">
    <property type="entry name" value="Methenyltetrahydrofolate cyclohydrolase-like"/>
    <property type="match status" value="1"/>
</dbReference>
<dbReference type="NCBIfam" id="TIGR02024">
    <property type="entry name" value="FtcD"/>
    <property type="match status" value="1"/>
</dbReference>
<dbReference type="InterPro" id="IPR022384">
    <property type="entry name" value="FormiminoTrfase_cat_dom_sf"/>
</dbReference>
<dbReference type="InterPro" id="IPR037070">
    <property type="entry name" value="Formiminotransferase_C_sf"/>
</dbReference>
<evidence type="ECO:0000256" key="18">
    <source>
        <dbReference type="ARBA" id="ARBA00025506"/>
    </source>
</evidence>
<feature type="domain" description="Formiminotransferase C-terminal subdomain" evidence="22">
    <location>
        <begin position="222"/>
        <end position="371"/>
    </location>
</feature>
<keyword evidence="16" id="KW-0456">Lyase</keyword>
<dbReference type="UniPathway" id="UPA00379">
    <property type="reaction ID" value="UER00555"/>
</dbReference>
<evidence type="ECO:0000256" key="17">
    <source>
        <dbReference type="ARBA" id="ARBA00023268"/>
    </source>
</evidence>
<sequence>SMQLMRNPGAGQCAVPAEQQEPERPARSQAQCHRVRADTRTMAKLVECVPNFSEGCSKEVIEALGKAISQTSGCTLLDVDAGASTNRTVYTFVGTPEAVVEGALSAARVAWELIDMSQHTGEHPRMGALDVCPFVPVMNISMEECVVCAHIFGQRLSEELGVPVYLYGEAARKESRRTLSAIRVGEYEALPKKLEKPEWAPDFGPPTFVPRWGATATGARTFLIAYNINLLCTKEQAHRIALNIREQGRGTDQCSLPKPGSLKKVQGIGWYLEEENIAQVSTNILDFETTPLHAVYEEVCSNAEALKLPVVGSQLVGLVPKKAMIDAAEFYIKKEELFILEEEHKIKLVVNRLGLDSLSPFNPRERIIEYLVQAGEEDKGLVTKTLGDFVRAVGGRSAAPGGGSVAATAASLGAALGCMVGLMSYGKRQFEQLDPIMRNLIPPLHQAMDELVAMVDADSRAFSSYMEAMKLPKNTPEERERRAIAMQQGLKIAVEVPCTLAMKVNNLWSTLKTLAHHGNLACKSDLQVGAKMLEAAVFGAYFNVMINLKDITDEKFKTEVSRS</sequence>
<evidence type="ECO:0000256" key="5">
    <source>
        <dbReference type="ARBA" id="ARBA00008297"/>
    </source>
</evidence>
<reference evidence="24 25" key="1">
    <citation type="submission" date="2016-07" db="EMBL/GenBank/DDBJ databases">
        <title>Disparate Historic Effective Population Sizes Predicted by Modern Levels of Genome Diversity for the Scaled Quail (Callipepla squamata) and the Northern Bobwhite (Colinus virginianus): Inferences from First and Second Generation Draft Genome Assemblies for Sympatric New World Quail.</title>
        <authorList>
            <person name="Oldeschulte D.L."/>
            <person name="Halley Y.A."/>
            <person name="Bhattarai E.K."/>
            <person name="Brashear W.A."/>
            <person name="Hill J."/>
            <person name="Metz R.P."/>
            <person name="Johnson C.D."/>
            <person name="Rollins D."/>
            <person name="Peterson M.J."/>
            <person name="Bickhart D.M."/>
            <person name="Decker J.E."/>
            <person name="Seabury C.M."/>
        </authorList>
    </citation>
    <scope>NUCLEOTIDE SEQUENCE [LARGE SCALE GENOMIC DNA]</scope>
    <source>
        <strain evidence="24 25">Texas</strain>
        <tissue evidence="24">Leg muscle</tissue>
    </source>
</reference>
<comment type="subcellular location">
    <subcellularLocation>
        <location evidence="2">Cytoplasm</location>
        <location evidence="2">Cytoskeleton</location>
        <location evidence="2">Microtubule organizing center</location>
        <location evidence="2">Centrosome</location>
        <location evidence="2">Centriole</location>
    </subcellularLocation>
    <subcellularLocation>
        <location evidence="3">Golgi apparatus</location>
    </subcellularLocation>
</comment>
<keyword evidence="17" id="KW-0511">Multifunctional enzyme</keyword>
<dbReference type="STRING" id="9009.A0A226N1X0"/>
<evidence type="ECO:0000256" key="19">
    <source>
        <dbReference type="ARBA" id="ARBA00025915"/>
    </source>
</evidence>
<evidence type="ECO:0000256" key="15">
    <source>
        <dbReference type="ARBA" id="ARBA00023212"/>
    </source>
</evidence>
<dbReference type="Pfam" id="PF04961">
    <property type="entry name" value="FTCD_C"/>
    <property type="match status" value="1"/>
</dbReference>
<dbReference type="InterPro" id="IPR004227">
    <property type="entry name" value="Formiminotransferase_cat"/>
</dbReference>
<evidence type="ECO:0000256" key="20">
    <source>
        <dbReference type="ARBA" id="ARBA00030029"/>
    </source>
</evidence>
<dbReference type="InterPro" id="IPR051623">
    <property type="entry name" value="FTCD"/>
</dbReference>
<evidence type="ECO:0000256" key="10">
    <source>
        <dbReference type="ARBA" id="ARBA00022490"/>
    </source>
</evidence>
<comment type="similarity">
    <text evidence="5">In the N-terminal section; belongs to the formiminotransferase family.</text>
</comment>
<comment type="similarity">
    <text evidence="6">In the C-terminal section; belongs to the cyclodeaminase/cyclohydrolase family.</text>
</comment>
<evidence type="ECO:0000256" key="12">
    <source>
        <dbReference type="ARBA" id="ARBA00022808"/>
    </source>
</evidence>
<feature type="domain" description="Formiminotransferase N-terminal subdomain" evidence="23">
    <location>
        <begin position="44"/>
        <end position="221"/>
    </location>
</feature>
<dbReference type="FunFam" id="1.20.120.680:FF:000001">
    <property type="entry name" value="Formimidoyltransferase cyclodeaminase"/>
    <property type="match status" value="1"/>
</dbReference>
<dbReference type="SMART" id="SM01222">
    <property type="entry name" value="FTCD_N"/>
    <property type="match status" value="1"/>
</dbReference>
<feature type="non-terminal residue" evidence="24">
    <location>
        <position position="1"/>
    </location>
</feature>
<evidence type="ECO:0000256" key="13">
    <source>
        <dbReference type="ARBA" id="ARBA00022954"/>
    </source>
</evidence>
<evidence type="ECO:0000313" key="25">
    <source>
        <dbReference type="Proteomes" id="UP000198323"/>
    </source>
</evidence>
<dbReference type="PANTHER" id="PTHR12234">
    <property type="entry name" value="FORMIMINOTRANSFERASE-CYCLODEAMINASE"/>
    <property type="match status" value="1"/>
</dbReference>
<name>A0A226N1X0_CALSU</name>
<evidence type="ECO:0000256" key="7">
    <source>
        <dbReference type="ARBA" id="ARBA00012252"/>
    </source>
</evidence>
<dbReference type="GO" id="GO:0030409">
    <property type="term" value="F:glutamate formimidoyltransferase activity"/>
    <property type="evidence" value="ECO:0007669"/>
    <property type="project" value="UniProtKB-EC"/>
</dbReference>
<keyword evidence="11" id="KW-0808">Transferase</keyword>
<keyword evidence="13" id="KW-0290">Folate-binding</keyword>
<comment type="function">
    <text evidence="18">Folate-dependent enzyme, that displays both transferase and deaminase activity. Serves to channel one-carbon units from formiminoglutamate to the folate pool.</text>
</comment>
<proteinExistence type="inferred from homology"/>
<keyword evidence="12" id="KW-0369">Histidine metabolism</keyword>
<evidence type="ECO:0000256" key="21">
    <source>
        <dbReference type="SAM" id="MobiDB-lite"/>
    </source>
</evidence>
<evidence type="ECO:0000256" key="11">
    <source>
        <dbReference type="ARBA" id="ARBA00022679"/>
    </source>
</evidence>
<keyword evidence="14" id="KW-0333">Golgi apparatus</keyword>